<evidence type="ECO:0000256" key="6">
    <source>
        <dbReference type="ARBA" id="ARBA00022679"/>
    </source>
</evidence>
<dbReference type="FunFam" id="3.40.30.10:FF:000086">
    <property type="entry name" value="Glutathione S-transferase theta-1"/>
    <property type="match status" value="1"/>
</dbReference>
<evidence type="ECO:0000256" key="2">
    <source>
        <dbReference type="ARBA" id="ARBA00009899"/>
    </source>
</evidence>
<dbReference type="Ensembl" id="ENSPMRT00000029383.1">
    <property type="protein sequence ID" value="ENSPMRP00000027699.1"/>
    <property type="gene ID" value="ENSPMRG00000017872.1"/>
</dbReference>
<dbReference type="GO" id="GO:0004364">
    <property type="term" value="F:glutathione transferase activity"/>
    <property type="evidence" value="ECO:0007669"/>
    <property type="project" value="UniProtKB-EC"/>
</dbReference>
<dbReference type="InterPro" id="IPR004046">
    <property type="entry name" value="GST_C"/>
</dbReference>
<dbReference type="SUPFAM" id="SSF47616">
    <property type="entry name" value="GST C-terminal domain-like"/>
    <property type="match status" value="1"/>
</dbReference>
<dbReference type="Pfam" id="PF02798">
    <property type="entry name" value="GST_N"/>
    <property type="match status" value="1"/>
</dbReference>
<dbReference type="FunFam" id="1.20.1050.10:FF:000008">
    <property type="entry name" value="Glutathione S-transferase theta-1"/>
    <property type="match status" value="1"/>
</dbReference>
<dbReference type="PANTHER" id="PTHR43917">
    <property type="match status" value="1"/>
</dbReference>
<evidence type="ECO:0000313" key="10">
    <source>
        <dbReference type="Ensembl" id="ENSPMRP00000027699.1"/>
    </source>
</evidence>
<keyword evidence="11" id="KW-1185">Reference proteome</keyword>
<dbReference type="CDD" id="cd03183">
    <property type="entry name" value="GST_C_Theta"/>
    <property type="match status" value="1"/>
</dbReference>
<evidence type="ECO:0000259" key="9">
    <source>
        <dbReference type="PROSITE" id="PS50405"/>
    </source>
</evidence>
<dbReference type="SFLD" id="SFLDG00358">
    <property type="entry name" value="Main_(cytGST)"/>
    <property type="match status" value="1"/>
</dbReference>
<feature type="domain" description="GST C-terminal" evidence="9">
    <location>
        <begin position="88"/>
        <end position="220"/>
    </location>
</feature>
<dbReference type="Gene3D" id="1.20.1050.10">
    <property type="match status" value="1"/>
</dbReference>
<evidence type="ECO:0000256" key="4">
    <source>
        <dbReference type="ARBA" id="ARBA00012452"/>
    </source>
</evidence>
<reference evidence="10 11" key="1">
    <citation type="journal article" date="2019" name="Proc. Natl. Acad. Sci. U.S.A.">
        <title>Regulatory changes in pterin and carotenoid genes underlie balanced color polymorphisms in the wall lizard.</title>
        <authorList>
            <person name="Andrade P."/>
            <person name="Pinho C."/>
            <person name="Perez I de Lanuza G."/>
            <person name="Afonso S."/>
            <person name="Brejcha J."/>
            <person name="Rubin C.J."/>
            <person name="Wallerman O."/>
            <person name="Pereira P."/>
            <person name="Sabatino S.J."/>
            <person name="Bellati A."/>
            <person name="Pellitteri-Rosa D."/>
            <person name="Bosakova Z."/>
            <person name="Bunikis I."/>
            <person name="Carretero M.A."/>
            <person name="Feiner N."/>
            <person name="Marsik P."/>
            <person name="Pauperio F."/>
            <person name="Salvi D."/>
            <person name="Soler L."/>
            <person name="While G.M."/>
            <person name="Uller T."/>
            <person name="Font E."/>
            <person name="Andersson L."/>
            <person name="Carneiro M."/>
        </authorList>
    </citation>
    <scope>NUCLEOTIDE SEQUENCE</scope>
</reference>
<name>A0A670JWC0_PODMU</name>
<dbReference type="InterPro" id="IPR036282">
    <property type="entry name" value="Glutathione-S-Trfase_C_sf"/>
</dbReference>
<dbReference type="OMA" id="AKGAHKQ"/>
<dbReference type="PANTHER" id="PTHR43917:SF9">
    <property type="entry name" value="GLUTATHIONE S-TRANSFERASE THETA-1"/>
    <property type="match status" value="1"/>
</dbReference>
<sequence length="242" mass="27829">MVVELYLDLLSQPCRSVFIFAKKNNIPFEFKHVALIQGQNRTKEFGKVNLLGKVPALKDGDFTLAESIAILLYLARKFKTPDHWYPSDLQKRARVDEYLSWQHMATRMCGTKLYLAKALLPLFLGHPVPPEKIEEALESLKETLKLFEEKFLQDRPFIAGTEISLADLVAIVEIMQPVSAGYDVFEGRPKLAAWRSRVEEAVGKDLFTEAHRELSKAKDVTEDQLPPEMREQIKQHLLKYMK</sequence>
<protein>
    <recommendedName>
        <fullName evidence="4">glutathione transferase</fullName>
        <ecNumber evidence="4">2.5.1.18</ecNumber>
    </recommendedName>
</protein>
<dbReference type="InterPro" id="IPR040075">
    <property type="entry name" value="GST_N_Theta"/>
</dbReference>
<dbReference type="Pfam" id="PF00043">
    <property type="entry name" value="GST_C"/>
    <property type="match status" value="1"/>
</dbReference>
<dbReference type="Gene3D" id="3.40.30.10">
    <property type="entry name" value="Glutaredoxin"/>
    <property type="match status" value="1"/>
</dbReference>
<dbReference type="InterPro" id="IPR040077">
    <property type="entry name" value="GST_C_Theta"/>
</dbReference>
<dbReference type="InterPro" id="IPR036249">
    <property type="entry name" value="Thioredoxin-like_sf"/>
</dbReference>
<gene>
    <name evidence="10" type="primary">LOC114586761</name>
</gene>
<dbReference type="InterPro" id="IPR040079">
    <property type="entry name" value="Glutathione_S-Trfase"/>
</dbReference>
<dbReference type="GeneID" id="114586761"/>
<dbReference type="CDD" id="cd03050">
    <property type="entry name" value="GST_N_Theta"/>
    <property type="match status" value="1"/>
</dbReference>
<comment type="catalytic activity">
    <reaction evidence="7">
        <text>RX + glutathione = an S-substituted glutathione + a halide anion + H(+)</text>
        <dbReference type="Rhea" id="RHEA:16437"/>
        <dbReference type="ChEBI" id="CHEBI:15378"/>
        <dbReference type="ChEBI" id="CHEBI:16042"/>
        <dbReference type="ChEBI" id="CHEBI:17792"/>
        <dbReference type="ChEBI" id="CHEBI:57925"/>
        <dbReference type="ChEBI" id="CHEBI:90779"/>
        <dbReference type="EC" id="2.5.1.18"/>
    </reaction>
</comment>
<evidence type="ECO:0000256" key="3">
    <source>
        <dbReference type="ARBA" id="ARBA00011738"/>
    </source>
</evidence>
<proteinExistence type="inferred from homology"/>
<evidence type="ECO:0000256" key="5">
    <source>
        <dbReference type="ARBA" id="ARBA00022490"/>
    </source>
</evidence>
<comment type="similarity">
    <text evidence="2">Belongs to the GST superfamily. Theta family.</text>
</comment>
<comment type="subcellular location">
    <subcellularLocation>
        <location evidence="1">Cytoplasm</location>
    </subcellularLocation>
</comment>
<dbReference type="InterPro" id="IPR004045">
    <property type="entry name" value="Glutathione_S-Trfase_N"/>
</dbReference>
<dbReference type="Proteomes" id="UP000472272">
    <property type="component" value="Chromosome 16"/>
</dbReference>
<dbReference type="EC" id="2.5.1.18" evidence="4"/>
<dbReference type="PROSITE" id="PS50405">
    <property type="entry name" value="GST_CTER"/>
    <property type="match status" value="1"/>
</dbReference>
<dbReference type="RefSeq" id="XP_028566388.1">
    <property type="nucleotide sequence ID" value="XM_028710555.1"/>
</dbReference>
<keyword evidence="5" id="KW-0963">Cytoplasm</keyword>
<reference evidence="10" key="2">
    <citation type="submission" date="2025-08" db="UniProtKB">
        <authorList>
            <consortium name="Ensembl"/>
        </authorList>
    </citation>
    <scope>IDENTIFICATION</scope>
</reference>
<dbReference type="GO" id="GO:0006749">
    <property type="term" value="P:glutathione metabolic process"/>
    <property type="evidence" value="ECO:0007669"/>
    <property type="project" value="TreeGrafter"/>
</dbReference>
<keyword evidence="6" id="KW-0808">Transferase</keyword>
<accession>A0A670JWC0</accession>
<organism evidence="10 11">
    <name type="scientific">Podarcis muralis</name>
    <name type="common">Wall lizard</name>
    <name type="synonym">Lacerta muralis</name>
    <dbReference type="NCBI Taxonomy" id="64176"/>
    <lineage>
        <taxon>Eukaryota</taxon>
        <taxon>Metazoa</taxon>
        <taxon>Chordata</taxon>
        <taxon>Craniata</taxon>
        <taxon>Vertebrata</taxon>
        <taxon>Euteleostomi</taxon>
        <taxon>Lepidosauria</taxon>
        <taxon>Squamata</taxon>
        <taxon>Bifurcata</taxon>
        <taxon>Unidentata</taxon>
        <taxon>Episquamata</taxon>
        <taxon>Laterata</taxon>
        <taxon>Lacertibaenia</taxon>
        <taxon>Lacertidae</taxon>
        <taxon>Podarcis</taxon>
    </lineage>
</organism>
<dbReference type="SFLD" id="SFLDS00019">
    <property type="entry name" value="Glutathione_Transferase_(cytos"/>
    <property type="match status" value="1"/>
</dbReference>
<dbReference type="GO" id="GO:0005737">
    <property type="term" value="C:cytoplasm"/>
    <property type="evidence" value="ECO:0007669"/>
    <property type="project" value="UniProtKB-SubCell"/>
</dbReference>
<dbReference type="PROSITE" id="PS50404">
    <property type="entry name" value="GST_NTER"/>
    <property type="match status" value="1"/>
</dbReference>
<dbReference type="SFLD" id="SFLDG01153">
    <property type="entry name" value="Main.4:_Theta-like"/>
    <property type="match status" value="1"/>
</dbReference>
<evidence type="ECO:0000256" key="7">
    <source>
        <dbReference type="ARBA" id="ARBA00047960"/>
    </source>
</evidence>
<dbReference type="InterPro" id="IPR010987">
    <property type="entry name" value="Glutathione-S-Trfase_C-like"/>
</dbReference>
<evidence type="ECO:0000313" key="11">
    <source>
        <dbReference type="Proteomes" id="UP000472272"/>
    </source>
</evidence>
<evidence type="ECO:0000259" key="8">
    <source>
        <dbReference type="PROSITE" id="PS50404"/>
    </source>
</evidence>
<dbReference type="AlphaFoldDB" id="A0A670JWC0"/>
<dbReference type="SUPFAM" id="SSF52833">
    <property type="entry name" value="Thioredoxin-like"/>
    <property type="match status" value="1"/>
</dbReference>
<comment type="subunit">
    <text evidence="3">Homodimer.</text>
</comment>
<dbReference type="GeneTree" id="ENSGT00940000163205"/>
<evidence type="ECO:0000256" key="1">
    <source>
        <dbReference type="ARBA" id="ARBA00004496"/>
    </source>
</evidence>
<dbReference type="InterPro" id="IPR051369">
    <property type="entry name" value="GST_Theta"/>
</dbReference>
<reference evidence="10" key="3">
    <citation type="submission" date="2025-09" db="UniProtKB">
        <authorList>
            <consortium name="Ensembl"/>
        </authorList>
    </citation>
    <scope>IDENTIFICATION</scope>
</reference>
<feature type="domain" description="GST N-terminal" evidence="8">
    <location>
        <begin position="1"/>
        <end position="82"/>
    </location>
</feature>